<dbReference type="InterPro" id="IPR015421">
    <property type="entry name" value="PyrdxlP-dep_Trfase_major"/>
</dbReference>
<dbReference type="GO" id="GO:0005737">
    <property type="term" value="C:cytoplasm"/>
    <property type="evidence" value="ECO:0007669"/>
    <property type="project" value="TreeGrafter"/>
</dbReference>
<dbReference type="Gene3D" id="3.40.640.10">
    <property type="entry name" value="Type I PLP-dependent aspartate aminotransferase-like (Major domain)"/>
    <property type="match status" value="1"/>
</dbReference>
<dbReference type="RefSeq" id="WP_148985863.1">
    <property type="nucleotide sequence ID" value="NZ_VTEQ01000006.1"/>
</dbReference>
<evidence type="ECO:0000256" key="2">
    <source>
        <dbReference type="ARBA" id="ARBA00009533"/>
    </source>
</evidence>
<evidence type="ECO:0000256" key="4">
    <source>
        <dbReference type="ARBA" id="ARBA00022898"/>
    </source>
</evidence>
<evidence type="ECO:0000256" key="3">
    <source>
        <dbReference type="ARBA" id="ARBA00022793"/>
    </source>
</evidence>
<dbReference type="PANTHER" id="PTHR45677">
    <property type="entry name" value="GLUTAMATE DECARBOXYLASE-RELATED"/>
    <property type="match status" value="1"/>
</dbReference>
<evidence type="ECO:0000256" key="1">
    <source>
        <dbReference type="ARBA" id="ARBA00001933"/>
    </source>
</evidence>
<accession>A0A5D4RJ13</accession>
<keyword evidence="8" id="KW-0808">Transferase</keyword>
<dbReference type="Gene3D" id="3.90.1150.10">
    <property type="entry name" value="Aspartate Aminotransferase, domain 1"/>
    <property type="match status" value="1"/>
</dbReference>
<keyword evidence="5 7" id="KW-0456">Lyase</keyword>
<protein>
    <submittedName>
        <fullName evidence="8">Aspartate aminotransferase family protein</fullName>
    </submittedName>
</protein>
<dbReference type="InterPro" id="IPR002129">
    <property type="entry name" value="PyrdxlP-dep_de-COase"/>
</dbReference>
<feature type="modified residue" description="N6-(pyridoxal phosphate)lysine" evidence="6">
    <location>
        <position position="315"/>
    </location>
</feature>
<dbReference type="GO" id="GO:0004058">
    <property type="term" value="F:aromatic-L-amino-acid decarboxylase activity"/>
    <property type="evidence" value="ECO:0007669"/>
    <property type="project" value="UniProtKB-ARBA"/>
</dbReference>
<keyword evidence="4 6" id="KW-0663">Pyridoxal phosphate</keyword>
<dbReference type="GO" id="GO:0019752">
    <property type="term" value="P:carboxylic acid metabolic process"/>
    <property type="evidence" value="ECO:0007669"/>
    <property type="project" value="InterPro"/>
</dbReference>
<evidence type="ECO:0000256" key="7">
    <source>
        <dbReference type="RuleBase" id="RU000382"/>
    </source>
</evidence>
<reference evidence="8 9" key="1">
    <citation type="submission" date="2019-08" db="EMBL/GenBank/DDBJ databases">
        <title>Bacillus genomes from the desert of Cuatro Cienegas, Coahuila.</title>
        <authorList>
            <person name="Olmedo-Alvarez G."/>
        </authorList>
    </citation>
    <scope>NUCLEOTIDE SEQUENCE [LARGE SCALE GENOMIC DNA]</scope>
    <source>
        <strain evidence="8 9">CH108_3D</strain>
    </source>
</reference>
<dbReference type="AlphaFoldDB" id="A0A5D4RJ13"/>
<dbReference type="Gene3D" id="1.20.1650.10">
    <property type="entry name" value="PLP-dependent transferases"/>
    <property type="match status" value="1"/>
</dbReference>
<keyword evidence="8" id="KW-0032">Aminotransferase</keyword>
<sequence length="501" mass="56295">MMNRTEFDPYFLHQGEKGLHAYKAGMTLLTEELTALYRKIDRPFRGGTPDALQRQVEGVLSFTQDGQAFEDALSEIMGPVLQNSLHVSHERSMAHLHCPPLLPGIMAENIIAVLNQSMDSWDQSPSATYLEEGMVDWLKRLIGYPEGSDGVFTSGGTQSNYMGLLLARDSYCFKMWKHDVKKDGLPEGAHRLRILCSEDAHFTVKKSASQLGLGEKAVVTVPSDREQRMSMTDLQRILKELKGEGLHPFALVATCGTTDFGSIDSLQASATIAKEYELWLHVDAAFGGALLLSDRHRTKVDGLQYADSITIDFHKLWYQPISCGAFMVKARESFRFIAHHAAYLNPLEDEHEGIENLVNKSVQTTRRFDALKIYLSLKVIGLRRFGEMIDHTLELAGYTAELIKNMDHFELKTQHPEINTVVFRIRPLYLKEEEVNGLNRSIQQQLYQDGGGVIAKTSVEGVTCLKLTLLNPRTSKDDIHQLLSDIEQKARQFKNGGKALV</sequence>
<comment type="similarity">
    <text evidence="2 7">Belongs to the group II decarboxylase family.</text>
</comment>
<dbReference type="Proteomes" id="UP000322997">
    <property type="component" value="Unassembled WGS sequence"/>
</dbReference>
<dbReference type="InterPro" id="IPR015424">
    <property type="entry name" value="PyrdxlP-dep_Trfase"/>
</dbReference>
<comment type="caution">
    <text evidence="8">The sequence shown here is derived from an EMBL/GenBank/DDBJ whole genome shotgun (WGS) entry which is preliminary data.</text>
</comment>
<dbReference type="PANTHER" id="PTHR45677:SF8">
    <property type="entry name" value="CYSTEINE SULFINIC ACID DECARBOXYLASE"/>
    <property type="match status" value="1"/>
</dbReference>
<dbReference type="GO" id="GO:0030170">
    <property type="term" value="F:pyridoxal phosphate binding"/>
    <property type="evidence" value="ECO:0007669"/>
    <property type="project" value="InterPro"/>
</dbReference>
<dbReference type="Pfam" id="PF00282">
    <property type="entry name" value="Pyridoxal_deC"/>
    <property type="match status" value="1"/>
</dbReference>
<gene>
    <name evidence="8" type="ORF">FZC83_17855</name>
</gene>
<dbReference type="EMBL" id="VTEQ01000006">
    <property type="protein sequence ID" value="TYS51435.1"/>
    <property type="molecule type" value="Genomic_DNA"/>
</dbReference>
<dbReference type="PROSITE" id="PS00392">
    <property type="entry name" value="DDC_GAD_HDC_YDC"/>
    <property type="match status" value="1"/>
</dbReference>
<evidence type="ECO:0000313" key="9">
    <source>
        <dbReference type="Proteomes" id="UP000322997"/>
    </source>
</evidence>
<dbReference type="SUPFAM" id="SSF53383">
    <property type="entry name" value="PLP-dependent transferases"/>
    <property type="match status" value="1"/>
</dbReference>
<evidence type="ECO:0000313" key="8">
    <source>
        <dbReference type="EMBL" id="TYS51435.1"/>
    </source>
</evidence>
<dbReference type="CDD" id="cd06450">
    <property type="entry name" value="DOPA_deC_like"/>
    <property type="match status" value="1"/>
</dbReference>
<dbReference type="GO" id="GO:0008483">
    <property type="term" value="F:transaminase activity"/>
    <property type="evidence" value="ECO:0007669"/>
    <property type="project" value="UniProtKB-KW"/>
</dbReference>
<name>A0A5D4RJ13_9BACI</name>
<dbReference type="InterPro" id="IPR021115">
    <property type="entry name" value="Pyridoxal-P_BS"/>
</dbReference>
<proteinExistence type="inferred from homology"/>
<comment type="cofactor">
    <cofactor evidence="1 6 7">
        <name>pyridoxal 5'-phosphate</name>
        <dbReference type="ChEBI" id="CHEBI:597326"/>
    </cofactor>
</comment>
<evidence type="ECO:0000256" key="6">
    <source>
        <dbReference type="PIRSR" id="PIRSR602129-50"/>
    </source>
</evidence>
<dbReference type="InterPro" id="IPR015422">
    <property type="entry name" value="PyrdxlP-dep_Trfase_small"/>
</dbReference>
<keyword evidence="3" id="KW-0210">Decarboxylase</keyword>
<evidence type="ECO:0000256" key="5">
    <source>
        <dbReference type="ARBA" id="ARBA00023239"/>
    </source>
</evidence>
<organism evidence="8 9">
    <name type="scientific">Rossellomorea marisflavi</name>
    <dbReference type="NCBI Taxonomy" id="189381"/>
    <lineage>
        <taxon>Bacteria</taxon>
        <taxon>Bacillati</taxon>
        <taxon>Bacillota</taxon>
        <taxon>Bacilli</taxon>
        <taxon>Bacillales</taxon>
        <taxon>Bacillaceae</taxon>
        <taxon>Rossellomorea</taxon>
    </lineage>
</organism>